<gene>
    <name evidence="2" type="ORF">ACFSAH_15110</name>
</gene>
<dbReference type="InterPro" id="IPR032168">
    <property type="entry name" value="DUF5004"/>
</dbReference>
<protein>
    <submittedName>
        <fullName evidence="2">DUF5004 domain-containing protein</fullName>
    </submittedName>
</protein>
<sequence>MKTIRALLLLCLVSLFFLQFGCKKPDDGSYVDPITLYEKVKGEWKLNDISQVDETAKVAGISPDEISLFSQFGFENLTLSLQVDEKNSPTVYSVSGDAPELFPNSGYWDLSTSFPAANGTAPVINLYSDQAKTDLQAQLSVVSVPGAKTEMELKLTRKSGGVAFVSYSYKLTNVQ</sequence>
<name>A0ABW4IGS2_9SPHI</name>
<dbReference type="EMBL" id="JBHUDG010000043">
    <property type="protein sequence ID" value="MFD1631204.1"/>
    <property type="molecule type" value="Genomic_DNA"/>
</dbReference>
<dbReference type="Pfam" id="PF16395">
    <property type="entry name" value="DUF5004"/>
    <property type="match status" value="1"/>
</dbReference>
<keyword evidence="1" id="KW-0732">Signal</keyword>
<accession>A0ABW4IGS2</accession>
<dbReference type="RefSeq" id="WP_379663573.1">
    <property type="nucleotide sequence ID" value="NZ_JBHUDG010000043.1"/>
</dbReference>
<feature type="chain" id="PRO_5047423058" evidence="1">
    <location>
        <begin position="22"/>
        <end position="175"/>
    </location>
</feature>
<keyword evidence="3" id="KW-1185">Reference proteome</keyword>
<dbReference type="Proteomes" id="UP001597118">
    <property type="component" value="Unassembled WGS sequence"/>
</dbReference>
<evidence type="ECO:0000313" key="2">
    <source>
        <dbReference type="EMBL" id="MFD1631204.1"/>
    </source>
</evidence>
<reference evidence="3" key="1">
    <citation type="journal article" date="2019" name="Int. J. Syst. Evol. Microbiol.">
        <title>The Global Catalogue of Microorganisms (GCM) 10K type strain sequencing project: providing services to taxonomists for standard genome sequencing and annotation.</title>
        <authorList>
            <consortium name="The Broad Institute Genomics Platform"/>
            <consortium name="The Broad Institute Genome Sequencing Center for Infectious Disease"/>
            <person name="Wu L."/>
            <person name="Ma J."/>
        </authorList>
    </citation>
    <scope>NUCLEOTIDE SEQUENCE [LARGE SCALE GENOMIC DNA]</scope>
    <source>
        <strain evidence="3">CCUG 53762</strain>
    </source>
</reference>
<organism evidence="2 3">
    <name type="scientific">Pseudopedobacter beijingensis</name>
    <dbReference type="NCBI Taxonomy" id="1207056"/>
    <lineage>
        <taxon>Bacteria</taxon>
        <taxon>Pseudomonadati</taxon>
        <taxon>Bacteroidota</taxon>
        <taxon>Sphingobacteriia</taxon>
        <taxon>Sphingobacteriales</taxon>
        <taxon>Sphingobacteriaceae</taxon>
        <taxon>Pseudopedobacter</taxon>
    </lineage>
</organism>
<proteinExistence type="predicted"/>
<evidence type="ECO:0000256" key="1">
    <source>
        <dbReference type="SAM" id="SignalP"/>
    </source>
</evidence>
<feature type="signal peptide" evidence="1">
    <location>
        <begin position="1"/>
        <end position="21"/>
    </location>
</feature>
<evidence type="ECO:0000313" key="3">
    <source>
        <dbReference type="Proteomes" id="UP001597118"/>
    </source>
</evidence>
<comment type="caution">
    <text evidence="2">The sequence shown here is derived from an EMBL/GenBank/DDBJ whole genome shotgun (WGS) entry which is preliminary data.</text>
</comment>